<feature type="region of interest" description="Disordered" evidence="1">
    <location>
        <begin position="7557"/>
        <end position="7616"/>
    </location>
</feature>
<feature type="compositionally biased region" description="Basic and acidic residues" evidence="1">
    <location>
        <begin position="822"/>
        <end position="835"/>
    </location>
</feature>
<feature type="compositionally biased region" description="Basic and acidic residues" evidence="1">
    <location>
        <begin position="2264"/>
        <end position="2281"/>
    </location>
</feature>
<name>A0A2A6BUI2_PRIPA</name>
<feature type="compositionally biased region" description="Basic and acidic residues" evidence="1">
    <location>
        <begin position="3071"/>
        <end position="3088"/>
    </location>
</feature>
<feature type="compositionally biased region" description="Basic and acidic residues" evidence="1">
    <location>
        <begin position="4232"/>
        <end position="4249"/>
    </location>
</feature>
<feature type="compositionally biased region" description="Basic and acidic residues" evidence="1">
    <location>
        <begin position="1385"/>
        <end position="1401"/>
    </location>
</feature>
<feature type="region of interest" description="Disordered" evidence="1">
    <location>
        <begin position="3514"/>
        <end position="4894"/>
    </location>
</feature>
<dbReference type="GO" id="GO:0031032">
    <property type="term" value="P:actomyosin structure organization"/>
    <property type="evidence" value="ECO:0000318"/>
    <property type="project" value="GO_Central"/>
</dbReference>
<feature type="compositionally biased region" description="Basic and acidic residues" evidence="1">
    <location>
        <begin position="3738"/>
        <end position="3754"/>
    </location>
</feature>
<feature type="compositionally biased region" description="Basic and acidic residues" evidence="1">
    <location>
        <begin position="5599"/>
        <end position="5608"/>
    </location>
</feature>
<feature type="compositionally biased region" description="Basic and acidic residues" evidence="1">
    <location>
        <begin position="5503"/>
        <end position="5516"/>
    </location>
</feature>
<feature type="compositionally biased region" description="Basic and acidic residues" evidence="1">
    <location>
        <begin position="2154"/>
        <end position="2173"/>
    </location>
</feature>
<feature type="compositionally biased region" description="Basic and acidic residues" evidence="1">
    <location>
        <begin position="6222"/>
        <end position="6239"/>
    </location>
</feature>
<dbReference type="InterPro" id="IPR011993">
    <property type="entry name" value="PH-like_dom_sf"/>
</dbReference>
<feature type="compositionally biased region" description="Basic and acidic residues" evidence="1">
    <location>
        <begin position="4489"/>
        <end position="4502"/>
    </location>
</feature>
<feature type="compositionally biased region" description="Basic and acidic residues" evidence="1">
    <location>
        <begin position="4431"/>
        <end position="4447"/>
    </location>
</feature>
<dbReference type="InterPro" id="IPR019747">
    <property type="entry name" value="FERM_CS"/>
</dbReference>
<dbReference type="CDD" id="cd14473">
    <property type="entry name" value="FERM_B-lobe"/>
    <property type="match status" value="1"/>
</dbReference>
<feature type="compositionally biased region" description="Basic and acidic residues" evidence="1">
    <location>
        <begin position="6785"/>
        <end position="6802"/>
    </location>
</feature>
<feature type="compositionally biased region" description="Basic and acidic residues" evidence="1">
    <location>
        <begin position="6349"/>
        <end position="6362"/>
    </location>
</feature>
<feature type="compositionally biased region" description="Basic and acidic residues" evidence="1">
    <location>
        <begin position="4573"/>
        <end position="4586"/>
    </location>
</feature>
<feature type="compositionally biased region" description="Basic and acidic residues" evidence="1">
    <location>
        <begin position="6323"/>
        <end position="6340"/>
    </location>
</feature>
<feature type="compositionally biased region" description="Basic and acidic residues" evidence="1">
    <location>
        <begin position="1059"/>
        <end position="1072"/>
    </location>
</feature>
<dbReference type="Gene3D" id="3.10.20.90">
    <property type="entry name" value="Phosphatidylinositol 3-kinase Catalytic Subunit, Chain A, domain 1"/>
    <property type="match status" value="1"/>
</dbReference>
<feature type="compositionally biased region" description="Basic and acidic residues" evidence="1">
    <location>
        <begin position="5188"/>
        <end position="5201"/>
    </location>
</feature>
<feature type="compositionally biased region" description="Basic and acidic residues" evidence="1">
    <location>
        <begin position="2501"/>
        <end position="2518"/>
    </location>
</feature>
<feature type="compositionally biased region" description="Basic and acidic residues" evidence="1">
    <location>
        <begin position="3046"/>
        <end position="3055"/>
    </location>
</feature>
<feature type="compositionally biased region" description="Basic and acidic residues" evidence="1">
    <location>
        <begin position="2027"/>
        <end position="2044"/>
    </location>
</feature>
<feature type="compositionally biased region" description="Basic and acidic residues" evidence="1">
    <location>
        <begin position="1417"/>
        <end position="1434"/>
    </location>
</feature>
<feature type="compositionally biased region" description="Basic and acidic residues" evidence="1">
    <location>
        <begin position="1533"/>
        <end position="1546"/>
    </location>
</feature>
<feature type="compositionally biased region" description="Basic and acidic residues" evidence="1">
    <location>
        <begin position="2391"/>
        <end position="2410"/>
    </location>
</feature>
<feature type="compositionally biased region" description="Basic and acidic residues" evidence="1">
    <location>
        <begin position="5624"/>
        <end position="5641"/>
    </location>
</feature>
<feature type="compositionally biased region" description="Basic and acidic residues" evidence="1">
    <location>
        <begin position="3097"/>
        <end position="3116"/>
    </location>
</feature>
<reference evidence="3" key="1">
    <citation type="journal article" date="2008" name="Nat. Genet.">
        <title>The Pristionchus pacificus genome provides a unique perspective on nematode lifestyle and parasitism.</title>
        <authorList>
            <person name="Dieterich C."/>
            <person name="Clifton S.W."/>
            <person name="Schuster L.N."/>
            <person name="Chinwalla A."/>
            <person name="Delehaunty K."/>
            <person name="Dinkelacker I."/>
            <person name="Fulton L."/>
            <person name="Fulton R."/>
            <person name="Godfrey J."/>
            <person name="Minx P."/>
            <person name="Mitreva M."/>
            <person name="Roeseler W."/>
            <person name="Tian H."/>
            <person name="Witte H."/>
            <person name="Yang S.P."/>
            <person name="Wilson R.K."/>
            <person name="Sommer R.J."/>
        </authorList>
    </citation>
    <scope>NUCLEOTIDE SEQUENCE [LARGE SCALE GENOMIC DNA]</scope>
    <source>
        <strain evidence="3">PS312</strain>
    </source>
</reference>
<feature type="compositionally biased region" description="Basic and acidic residues" evidence="1">
    <location>
        <begin position="5855"/>
        <end position="5872"/>
    </location>
</feature>
<feature type="compositionally biased region" description="Basic and acidic residues" evidence="1">
    <location>
        <begin position="1859"/>
        <end position="1875"/>
    </location>
</feature>
<feature type="compositionally biased region" description="Basic and acidic residues" evidence="1">
    <location>
        <begin position="5041"/>
        <end position="5054"/>
    </location>
</feature>
<feature type="compositionally biased region" description="Basic and acidic residues" evidence="1">
    <location>
        <begin position="6202"/>
        <end position="6215"/>
    </location>
</feature>
<feature type="compositionally biased region" description="Basic and acidic residues" evidence="1">
    <location>
        <begin position="943"/>
        <end position="960"/>
    </location>
</feature>
<feature type="compositionally biased region" description="Basic and acidic residues" evidence="1">
    <location>
        <begin position="4906"/>
        <end position="4915"/>
    </location>
</feature>
<feature type="compositionally biased region" description="Basic and acidic residues" evidence="1">
    <location>
        <begin position="6915"/>
        <end position="6932"/>
    </location>
</feature>
<feature type="compositionally biased region" description="Basic and acidic residues" evidence="1">
    <location>
        <begin position="6684"/>
        <end position="6701"/>
    </location>
</feature>
<feature type="compositionally biased region" description="Basic and acidic residues" evidence="1">
    <location>
        <begin position="1654"/>
        <end position="1671"/>
    </location>
</feature>
<feature type="compositionally biased region" description="Basic and acidic residues" evidence="1">
    <location>
        <begin position="6984"/>
        <end position="7000"/>
    </location>
</feature>
<feature type="compositionally biased region" description="Basic and acidic residues" evidence="1">
    <location>
        <begin position="3669"/>
        <end position="3686"/>
    </location>
</feature>
<feature type="compositionally biased region" description="Basic and acidic residues" evidence="1">
    <location>
        <begin position="7279"/>
        <end position="7298"/>
    </location>
</feature>
<feature type="compositionally biased region" description="Basic and acidic residues" evidence="1">
    <location>
        <begin position="6433"/>
        <end position="6446"/>
    </location>
</feature>
<feature type="compositionally biased region" description="Basic and acidic residues" evidence="1">
    <location>
        <begin position="2485"/>
        <end position="2494"/>
    </location>
</feature>
<feature type="compositionally biased region" description="Basic and acidic residues" evidence="1">
    <location>
        <begin position="4200"/>
        <end position="4216"/>
    </location>
</feature>
<feature type="compositionally biased region" description="Basic and acidic residues" evidence="1">
    <location>
        <begin position="3207"/>
        <end position="3224"/>
    </location>
</feature>
<feature type="compositionally biased region" description="Basic and acidic residues" evidence="1">
    <location>
        <begin position="2365"/>
        <end position="2382"/>
    </location>
</feature>
<feature type="region of interest" description="Disordered" evidence="1">
    <location>
        <begin position="5599"/>
        <end position="7384"/>
    </location>
</feature>
<dbReference type="CDD" id="cd01765">
    <property type="entry name" value="FERM_F0_F1"/>
    <property type="match status" value="1"/>
</dbReference>
<feature type="compositionally biased region" description="Basic and acidic residues" evidence="1">
    <location>
        <begin position="5523"/>
        <end position="5540"/>
    </location>
</feature>
<feature type="compositionally biased region" description="Basic and acidic residues" evidence="1">
    <location>
        <begin position="1296"/>
        <end position="1309"/>
    </location>
</feature>
<feature type="compositionally biased region" description="Basic and acidic residues" evidence="1">
    <location>
        <begin position="3514"/>
        <end position="3523"/>
    </location>
</feature>
<evidence type="ECO:0000313" key="3">
    <source>
        <dbReference type="Proteomes" id="UP000005239"/>
    </source>
</evidence>
<feature type="compositionally biased region" description="Basic and acidic residues" evidence="1">
    <location>
        <begin position="1790"/>
        <end position="1807"/>
    </location>
</feature>
<feature type="compositionally biased region" description="Basic and acidic residues" evidence="1">
    <location>
        <begin position="4593"/>
        <end position="4610"/>
    </location>
</feature>
<feature type="compositionally biased region" description="Basic and acidic residues" evidence="1">
    <location>
        <begin position="2602"/>
        <end position="2619"/>
    </location>
</feature>
<feature type="compositionally biased region" description="Basic and acidic residues" evidence="1">
    <location>
        <begin position="7016"/>
        <end position="7033"/>
    </location>
</feature>
<feature type="compositionally biased region" description="Basic and acidic residues" evidence="1">
    <location>
        <begin position="6664"/>
        <end position="6677"/>
    </location>
</feature>
<feature type="compositionally biased region" description="Basic and acidic residues" evidence="1">
    <location>
        <begin position="4810"/>
        <end position="4823"/>
    </location>
</feature>
<feature type="region of interest" description="Disordered" evidence="1">
    <location>
        <begin position="687"/>
        <end position="1617"/>
    </location>
</feature>
<feature type="region of interest" description="Disordered" evidence="1">
    <location>
        <begin position="326"/>
        <end position="346"/>
    </location>
</feature>
<feature type="compositionally biased region" description="Basic and acidic residues" evidence="1">
    <location>
        <begin position="4694"/>
        <end position="4711"/>
    </location>
</feature>
<dbReference type="PROSITE" id="PS00660">
    <property type="entry name" value="FERM_1"/>
    <property type="match status" value="1"/>
</dbReference>
<feature type="compositionally biased region" description="Basic and acidic residues" evidence="1">
    <location>
        <begin position="5130"/>
        <end position="5146"/>
    </location>
</feature>
<feature type="compositionally biased region" description="Basic and acidic residues" evidence="1">
    <location>
        <begin position="6291"/>
        <end position="6307"/>
    </location>
</feature>
<feature type="compositionally biased region" description="Basic and acidic residues" evidence="1">
    <location>
        <begin position="4463"/>
        <end position="4480"/>
    </location>
</feature>
<feature type="compositionally biased region" description="Basic and acidic residues" evidence="1">
    <location>
        <begin position="1553"/>
        <end position="1570"/>
    </location>
</feature>
<feature type="compositionally biased region" description="Basic and acidic residues" evidence="1">
    <location>
        <begin position="2718"/>
        <end position="2731"/>
    </location>
</feature>
<feature type="region of interest" description="Disordered" evidence="1">
    <location>
        <begin position="1629"/>
        <end position="2091"/>
    </location>
</feature>
<feature type="compositionally biased region" description="Basic and acidic residues" evidence="1">
    <location>
        <begin position="7253"/>
        <end position="7270"/>
    </location>
</feature>
<feature type="compositionally biased region" description="Basic and acidic residues" evidence="1">
    <location>
        <begin position="5991"/>
        <end position="6008"/>
    </location>
</feature>
<feature type="compositionally biased region" description="Basic and acidic residues" evidence="1">
    <location>
        <begin position="1891"/>
        <end position="1908"/>
    </location>
</feature>
<feature type="compositionally biased region" description="Basic and acidic residues" evidence="1">
    <location>
        <begin position="6060"/>
        <end position="6076"/>
    </location>
</feature>
<accession>A0A2A6BUI2</accession>
<feature type="compositionally biased region" description="Basic and acidic residues" evidence="1">
    <location>
        <begin position="2950"/>
        <end position="2963"/>
    </location>
</feature>
<feature type="compositionally biased region" description="Basic and acidic residues" evidence="1">
    <location>
        <begin position="3276"/>
        <end position="3292"/>
    </location>
</feature>
<feature type="compositionally biased region" description="Basic and acidic residues" evidence="1">
    <location>
        <begin position="2333"/>
        <end position="2349"/>
    </location>
</feature>
<feature type="compositionally biased region" description="Basic and acidic residues" evidence="1">
    <location>
        <begin position="842"/>
        <end position="859"/>
    </location>
</feature>
<feature type="compositionally biased region" description="Basic and acidic residues" evidence="1">
    <location>
        <begin position="5971"/>
        <end position="5984"/>
    </location>
</feature>
<dbReference type="Proteomes" id="UP000005239">
    <property type="component" value="Unassembled WGS sequence"/>
</dbReference>
<feature type="compositionally biased region" description="Basic and acidic residues" evidence="1">
    <location>
        <begin position="6554"/>
        <end position="6571"/>
    </location>
</feature>
<dbReference type="InterPro" id="IPR018980">
    <property type="entry name" value="FERM_PH-like_C"/>
</dbReference>
<organism evidence="2 3">
    <name type="scientific">Pristionchus pacificus</name>
    <name type="common">Parasitic nematode worm</name>
    <dbReference type="NCBI Taxonomy" id="54126"/>
    <lineage>
        <taxon>Eukaryota</taxon>
        <taxon>Metazoa</taxon>
        <taxon>Ecdysozoa</taxon>
        <taxon>Nematoda</taxon>
        <taxon>Chromadorea</taxon>
        <taxon>Rhabditida</taxon>
        <taxon>Rhabditina</taxon>
        <taxon>Diplogasteromorpha</taxon>
        <taxon>Diplogasteroidea</taxon>
        <taxon>Neodiplogasteridae</taxon>
        <taxon>Pristionchus</taxon>
    </lineage>
</organism>
<feature type="compositionally biased region" description="Basic and acidic residues" evidence="1">
    <location>
        <begin position="4111"/>
        <end position="4124"/>
    </location>
</feature>
<feature type="compositionally biased region" description="Basic and acidic residues" evidence="1">
    <location>
        <begin position="4931"/>
        <end position="4948"/>
    </location>
</feature>
<protein>
    <submittedName>
        <fullName evidence="2">Frm-1</fullName>
    </submittedName>
</protein>
<feature type="compositionally biased region" description="Basic and acidic residues" evidence="1">
    <location>
        <begin position="1316"/>
        <end position="1333"/>
    </location>
</feature>
<feature type="compositionally biased region" description="Basic and acidic residues" evidence="1">
    <location>
        <begin position="4342"/>
        <end position="4355"/>
    </location>
</feature>
<feature type="region of interest" description="Disordered" evidence="1">
    <location>
        <begin position="358"/>
        <end position="383"/>
    </location>
</feature>
<feature type="compositionally biased region" description="Basic and acidic residues" evidence="1">
    <location>
        <begin position="4001"/>
        <end position="4018"/>
    </location>
</feature>
<feature type="compositionally biased region" description="Basic and acidic residues" evidence="1">
    <location>
        <begin position="1770"/>
        <end position="1783"/>
    </location>
</feature>
<dbReference type="PROSITE" id="PS50057">
    <property type="entry name" value="FERM_3"/>
    <property type="match status" value="1"/>
</dbReference>
<feature type="compositionally biased region" description="Basic and acidic residues" evidence="1">
    <location>
        <begin position="336"/>
        <end position="346"/>
    </location>
</feature>
<feature type="compositionally biased region" description="Basic and acidic residues" evidence="1">
    <location>
        <begin position="1180"/>
        <end position="1197"/>
    </location>
</feature>
<feature type="compositionally biased region" description="Basic and acidic residues" evidence="1">
    <location>
        <begin position="3539"/>
        <end position="3556"/>
    </location>
</feature>
<dbReference type="InterPro" id="IPR018979">
    <property type="entry name" value="FERM_N"/>
</dbReference>
<feature type="region of interest" description="Disordered" evidence="1">
    <location>
        <begin position="2765"/>
        <end position="2797"/>
    </location>
</feature>
<dbReference type="Pfam" id="PF00373">
    <property type="entry name" value="FERM_M"/>
    <property type="match status" value="1"/>
</dbReference>
<dbReference type="InterPro" id="IPR014352">
    <property type="entry name" value="FERM/acyl-CoA-bd_prot_sf"/>
</dbReference>
<feature type="compositionally biased region" description="Basic and acidic residues" evidence="1">
    <location>
        <begin position="5419"/>
        <end position="5432"/>
    </location>
</feature>
<feature type="compositionally biased region" description="Basic and acidic residues" evidence="1">
    <location>
        <begin position="6580"/>
        <end position="6593"/>
    </location>
</feature>
<feature type="compositionally biased region" description="Basic and acidic residues" evidence="1">
    <location>
        <begin position="2128"/>
        <end position="2145"/>
    </location>
</feature>
<feature type="region of interest" description="Disordered" evidence="1">
    <location>
        <begin position="3046"/>
        <end position="3501"/>
    </location>
</feature>
<feature type="compositionally biased region" description="Basic and acidic residues" evidence="1">
    <location>
        <begin position="3900"/>
        <end position="3917"/>
    </location>
</feature>
<feature type="compositionally biased region" description="Polar residues" evidence="1">
    <location>
        <begin position="7596"/>
        <end position="7614"/>
    </location>
</feature>
<feature type="compositionally biased region" description="Basic and acidic residues" evidence="1">
    <location>
        <begin position="911"/>
        <end position="927"/>
    </location>
</feature>
<sequence>MGKDDEESKFQTASVTFLDGTVNEFKVHRGSRGEELFTLVSNGMSVEEKDHFALCFFDNQGMRHWIYNDKKIVRQLKGLPWVFSFQVKFFPISPTSLKDDTARHMLYLQCREDIKTGKLSASLPTRASLAALIAQSEFGDSSVSVDYDEYVRACTEGDELGEKLKILHAAHKGMNEGETEMAYLNECKDLSTYGVWQFPAKDLKGVEVMVGISAHGIVILREAVRLHRFPWQSIVKISYRRHYFSIRLKAGEVEKKESTLTYDCFTYEEAKRVWKCGVEHHTFFRLIQPELRTKGSLFHWGSSPFRFQGRTSFQNKMASQMFDQPTNVVRSPGSERQMRSLETENEVRARSNVQLNDHNLEETADKGGDYMMREDGSNEKRKRKEVGIILTHDSPSAHYYPNGRDAHSSPMGYYSFSLDRSSSETRTPCANIISRVELCGSGRLDEEGSTPLQPLSDLPLIPLSQSVSVYDRGHYEGHPPRPANASPQLPPFVGHINGNASRLSPHRDMDSFPIRYFVRLIHSGSSQPIQLAERERHEGEEETVYPAHLLPSNYSFPQHNQMENCRLEKSEELRGTNIEECCARYYVSPDELDDEEEQSEGRRYWLFNRRNQSTPPSRPSHSHPRRRIIFLRRVDDSSTLSPHISPVVISDDDAELTGAASPSRTQRTYYLARVRHDGDEEIVEREHIKPESYGVATTSYDGPLEDTPREDDLEHLPIRDHATVYHQGQSWRVDKEKSPKKEKAVSKAPKEKKSKAPKGTAAAPTDEVTGKEHVYYIAKVPKESEEDENAEARASDSHPSNEPPGSAGRPLFGWLRSSGRTKRGDDHGPAERAPTDEYYALAKERYAGPLDGLDRRDDLENLPLGIRVALPSTDKKKRRKGETDDASDDDAELTGAASPSRTQRTYYLARVRHDGDEEIVEREHIKPESYGVATTSYDGPLEDTPREDDLEHLPIRDHATVYHQGQSWRVDKEKSPKKEKAVSKAPKEKKSKAPKGTAAAPTDEVTGKEHVYYIAKVPKESEEDENAEARASDSHPSNEPPGSAGRPLFGWLRSSGRTKRGDDHGPAERAPTDEYYALAKERYAGPLDGLDRRDDLENLPLGIRVALPSTDKKKRRKGETDDASDDDAELTGAASPSRTQRTYYLARVRHDGDEEIVEREHIKPESYGVATTSYDGPLEDTPREDDLEHLPIRDHATVYHQGQSWRVDKEKSPKKEKAVSKAPKEKKSKAPKGTAAAPTDEVTGKEHVYYIAKVPKESEEDENAEARASDSHPSNEPPGSAGRPFFGWLRSSGRTKRGDDHGPAERAPSDEYYALAKERYAGPLDGLDRRDDLENLPLGIRVALPSTDKKKRRKGETDDASDDDAELTGAASPSRTQRTYYLARVRHDGDEEIVEREHIKPESYGVATTSYDGPLEDTPREDDLEHLPIRDHATVYHQGQSWRVDKEKSPKKEKAVSKAPKEKKSKAPKGTAAAPTDEVTGKEHVYYIAKVPKESEEDENAEARASDSHPSNEPPGSAGRPLFGWLRSSGRTKRGDDHGPAERAPSDEYYALAKERYAGPLDGLDRRDDLENLPLGIRVALPSTDKKKRRKGETDDASDDDAELTGAASPSRTQRTYYLARVRHDGDEEIVEREHIKPESYGVATTSYDGPLEDTPREDDLEHLPIRDHATVYHQGQSWRVDKEKSPKKEKAVSKAPKEKKSKAPKGTAAAPTDEVTGKEHVYYIAKVPKESEEDENAEARASDSHPSNEPPGSAGRPLFGWLRSSGRTKRGDDHGPAERAPTDEYYALAKERYAGPLDGLDRRDDLENLPLGIRVALPSTDKKKRRKGETDDASDDDAELTGAASPSRTQRTYYLARVRHDGDEEIVEREHIKPESYGVATTSYDGPLEDTPREDDLEHLPIRDHATVYHQGQSWRVDKEKSPKKEKAVSKAPKEKKSKAPKGTAAAPTDEVTGKEHVYYIAKVPKESEEDENAEARASDSHPSNEPPGSAGRPLFGWLRSSGRTKRGDDHGPAERAPSDEYYALAKERYAGPLDGLDRRDDLENLPLGIRVALPSTDKKKRRKGETDDASDDDAELTGAASPSRTQRTYYLARVRHDGDEEIVEREHIKPESYGVATTSYDGPLEDTPREDDLEHLPIRDHATVYHQGQSWRVDKEKSPKKEKAVSKAPKEKKSKAPKGTAAAPTDEVTGKEHVYYIAKVPKESEEDENAEARASDSHPSNEPPGSAGRPLFGWLRSSGRTKRGDDHGPAERAPTDEYYALAKERYAGPLDGLDRRDDLENLPLGIRVALPSTDKKKRRKGETDDASDDDAELTGAASPSRTQRTYYLARVRHDGDEEIVEREHIKPESYGVATTSYDGPLEDTPREDDLEHLPIRDHATVYHQGQSWRVDKEKSPKKEKAVSKAPKEKKSKAPKGTAAAPTDEVTGKEHVYYIAKVPKESEEDENAEARASDSHPSNEPPGSAGRPLFGWLRSSGRTKRGHDHGPAERAPSDEYYALAKERYAGPLDGLDRRDDLENLPLGIRVALPSTDKKKRRKGETDDASDDDAELTGAASPSRTQRTYYLARVRHDGDEEIVEREHIKPESYGVATTSYDGPLEDTPREDDLEHLPIRDHATVYHQGQSWRVDKEKSPKKEKAVSKAPKEKKSKAPKGTAAAPTDEVTGKEHVYYIAKVPKESEEDENAEARASDSHPSNEPPGSAGRPLFGWLRSSGRTKRGDDHGPAERAPTDEYYALAKERYAGPLDGLDRRDDLENLPLGIRVALPSTDKKKRRKGETDDAELTGAASPSRTQRTYYLARVRHDGDEEIVEREHIKPESYGVATTSYDGPLEDTPREDDLEHLPIRDHATVYHQGQSWRVDKEKSPKKEKAVSKAPKEKKSKAPKGTAAAPTDEVTGKEHVYYIAKVPKESEEDENAEARASDSHPSNEPPGSAGRPLFGWLRSSGRTKRGDDHGPAERAPSDEYYALAKERYAGPLDGLDRRDDLENLPLGIRVALPSTDKKKRRKGETDDASDDDAELTGAASPSRTQRTYYLARVRHDGDEEIVEREHIKPESYGVATTSYDGPLEDTPREDDLEHLPIRDHATVYHQGQSWRVDKEKSPKKEKAVSKAPKEKKSKAPKGTAAAPTDEVTGMEHVYYIAKVPKESEEDENAEARASDSHPSNEPPGSAGRPLFGWLRSSGRTKRGDDHGPAERAPTDEYYALAKERYAGPLDGLDRRDDLENLPLGIRVALPSTDKKKRRKGETDDASDDDAELTGAASPSRTQRTYYLARVRHDGDEEIVEREHIKPESYGVATTSYDGPLEDTPREDDLEHLPIRDHATVYHQGQSWRVDKEKAVSKAPKEKKSKAPKGTAAAPTDEVTGKEHVYYIAKVPKESEEDENAEARASDSHPSNEPPGSAGRPLFGWLRSSGRTKRGDDHGPAERAPSDEYYALAKERYAGPLDGLDRRDDLENLPLGIRVALPSTDKKKRRKGETDDASDDDAELTGAASPSRTQRTYYLARVRHDGDEEIVEREHIKPESYGVATTSYDGPLEDTPREDDLEHLPIRDHATVYHQGQSWRVDKEKAVSKAPKEKKSKAPKGTAAAPTDEVTGKEHVYYIAKVPKESEEDENAEARASDSHPSNEPPGSAGRPLFGWLRSSGRTKRGDDHGPAERAPTDEYYALAKERYAGPLDGLDRRDDLENLPLGIRVALPSTDKKKRRKGETDDASDDDAELTGAASPSRTQRTYYLARVRHDGDEEIVEREHIKPESYGVATTSYDGPLEDTPREDDLEHLPIRDHATVYHQGQSWRVDKEKAVSKAPKEKKSKAPKGTAAAPTDEVTGKEHVYYIAKVPKESEEDENAEARASDSHPSNEPPGSAGRPLFGWLRSSGRTKRGDDHGPAERAPSDEYYALAKERYAGPLDGLDRRDDLENLPLGIRVALPSTDKKKRRKGETDDASDDDAELTGAASPSRTQRTYYLARVRHDGDEEIVEREHIKPESYGVATTSYDGPLEDTPREDDLEHLPIRDHATVYHQGQSWRVDKEKAVSKAPKEKKSKAPKGTAAAPTDEVTGKEHVYYIAKVPKESEEDENAEARASDSHPSNEPPGSAGRPLFGWLRSSGRTKRGDDHGPAERAPSDEYYALAKERYAGPLDGLDRRDDLENLPLGIRVALPSTDKKKRRKGETDDASDDDAELTGAASPSRTQRTYYLARVRHDGDEEIVEREHIKPESYGVATTSYDGPLEDTPREDDLEHLPIRDHATVYHQGQSWRVDKEKAVSKAPKEKKSKAPKGTAAAPTDEVTGKEHVYYIAKVPKESEEDENAEARASDSHPSNEPPGSAGRPLFGWLRSSGRTKRGDDHGPAERAPSDEYYALAKERYAGPLDGLDRRDDLENLPLGIRVALPSTDKKKRRKGETDDASDDDAELTGAASPSRTQRTYYLARVRHDGDEEIVEREHIKPESYGVATTSYDGPLEDTPREDDLEHLPIRDHATVYHQGQSWRVDKEKAVSKAPKEKKSKAPKGTAAAPTDEVTGKEHVYYIAKVPKESEEDENAEARASDSHPSNEPPGSAGRPLFGWLRSSGRTKRGDDHGPAERAPSDEYYALAKERYAGPLDGLDRRDDLENLPLGIRVALPSTDKKKRRKGETDDASDDDAELTGAASPSRTQRTYYLARVRHDGDEEIVEREHIKPESYGVATTSYDGPLEDTPREDDLEHLPIRDHATVYHQGQSWRVDKEKSPKKEKAVSKAPKEKKSKAPKGTAAAPTDEVTGKEHVYYIAKVPKESEEDENAEARASDSHPSNEPPGSAGRPLFGWLRSSGRTKRGDDHGPAERAPSDEYYALAKERYAGPLDGLDRRDDLENLPLGIRVALPSTDKKKRRKGETDDASDDDAELTGAASPSRTQRTYYLARVRHDGDEEIVEREHIKPESYGVATTSYDGPLEDTPREDDLEHLPIRDHATVYHQGQSWRVDKEKAVSKAPKEKKSKAPKGTAAAPTDEVTGKEHVYYIAKVPKESEEDENAEARASDSHPSNEPPGSAGRPLFGWLRSSGRTKRGDDHGPAERAPSDEYYALAKERYAGPLDGLDRRDDLENLPLGIRVALPSTDKKKRRKGETDDASDDDAELTGAASPSRTQRTYYLARVRHDGDEEIVEREHIKPESYGVATTSYDGPLEDTPREDDLEHLPIRDHATVYHQGQSWRVDKEKAVSKAPKEKKSKAPKGTAAAPTDEVTGKEHVYYIAKVPKESEEDENAEARASDSHPSNEPPGSAGRPLFGWLRSSGRTKRGDDHGPAERAPSDEYYALAKERYAGPLDGLDRRDDLENLPLGIRVALPSTDKKKRRKGETDDASDDDAELTGAASPSRTQRTYYLARVRHDGDEEIVEREHIKPESYGVATTSYDGPLEDTPREDDLEHLPIRDHATVYHQGQSWRVDKEKAVSKAPKEKKSKAPKGTAAAPTDEVTGKEHVYYIAKVPKESEEDENAEARASDSHPSNEPPGSAGRPLFGWLRSSGRTKRGDDHGPAERAPSDEYYALAKERYAGPLDGLDRRDDLENLPLGIRVALPSTDKKKRRKGETDDASDDDAELTGAASPSRTQRTYYLARVRHDGDEEIVEREHIKPESYGVATTSYDGPLEDTPREDDLEHLPIRDHATVYHQGQSWRVDKEKAVSKAPKEKKSKAPKGTAAAPTDEVTGKEHVYYIAKVPKESEEDENAEARASDSHPSNEPPGSAGRPLFGWLRSSGRTKRGDDHGPAERAPSDEYYALAKERYAGPLDGLDRRDDLENLPLGIRVALPSTDKKKRRKGETDDASDDDAELTGAASPSRTQRTYYLARVRHDGDEEIVEREHIKPESYGVATTSYDGPLEDTPREDDLEHLPIRDHATVYHQGQSWRVDKEKSPKKEKAVSKAPKEKKSKAPKGTAAAPTDEVTGKEHVYYIAKVPKESEEDENAEARASDSHPSNEPPGSAGRPLFGWLRSSGRTKRGDDHGPAERAPTDEYYALAKERYAGPLDGLDRRDDLENLPLGIRVALPSTDKKKRRKGETDDASDDDAELTGAASPSRTQRTYYLARVRHDGDEEIVEREHIKPESYGVATTSYDGPLEDTPREDDLEHLPIRDHATVYHQGQSWRVDKEKAVSKAPKEKKSKAPKGTAAAPTDEVTGKEHVYYIAKVPKESEEDENAEARASDSHPSNEPPGSAGRPLFGWLRSSGRTKRGDDHGPAERAPSDEYYALAKERYAGPLDGLDRRDDLENLPLGIRVALPSTDKKKRRKGETDDASDDDAELTGAASPSRTQRTYYLARVRHDGDEEIVEREHIKPESYGVATTSYDGPLEDTPREDDLEHLPIRDHATVYHQGQSWRVDKEKAVSKAPKEKKSKAPKGTAAAPTDEVTGKEHVYYIAKVPKESEEDENAEARASDSHPSNEPPGSAGRPLFGWLRSSGRTKRGDDHGPAERAPSDEYYALAKERYAGPLDGLDRRDDLENLPLGIRVALPSTDKKKRRKGETDDASDDDAELTGAASPSRTQRTYYLARVRHDGDEEIVEREHIKPESYGVATTSYDGPLEDTPREDDLEHLPIRDHATVYHQGQSWRVDKEKAVSKAPKEKKSKAPKGTAAAPTDEVTGKEHVYYIAKVPKESEEDENAEARASDSHPSNEPPGSAGRPLFGWLRSSGRTKRGDDHGPAERAPSDEYYALAKERYAGPLDGLDRRDDLENLPLGIRVALPSTDKKKRRKGETDDASDDDAELTGAASPSRTQRTYYLARVRHDGDEEIVEREHIKPESYGVATTSYDGPLEDTPREDDLEHLPIRDHATVYHQGQSWRVDKEKAVSKAPKEKKSKAPKGTAAAPTDEVTGKEHVYYIAKVPKESEEDENAEARASDSHPSNEPPGSAGRPLFGWLRSSGRTKRGDDHGPAERAPSDEYYALAKERYAGPLDGLDRRDDLENLPLGIRVALPSTDKKKRRKGETDDASDDDAELTGAASPSRTQRTYYLARVRHDGDEEIVEREHIKPESYGVATTSYDGPLEDTPREDDLEHLPIRDHATVYHQGQSWRVDKEKSPKKEKAVSKAPKEKKSKAPKGTAAAPTDEVTGKEHVYYIAKVPKESEEDENAEARASDSHPSNEPPGSAGRPLFGWLRSSGRTKRGDDHGPAERAPTDEYYALAKERYAGPLDGLDRRDDLENLPLGIRVALPSTDKKKRRKGETDDASDDDAELTGAASPSRTQRTYYLARVRHDGDEEIVEREHIKPESYGVATTSYDGPLEDTPREDDLEHLPIRDHATVYHQGQSWRVDKEKSPKKEKAVSKAPKEKKSKAPKGTAAAPTDEVTGKEHVYYIAKVPKESEEDENAEARASDSHPSNEPPGSAGRPLFGWLRSSGRTKRGDDHGPAERAPSDEYYALAKERYAGPLDGLDRRDDLENLPLVAVMPRRILADVRNLERNYGRNVGNEGRNVFFLRGIERVAEVADGHEYTNGREIGHTLQLEPNPELAHLEMEREQIGAVHISRASFKMERRMEVELERVFVLGSSNNALPPFSFTPPFTHNRRHMEMTTTHTSSSSSFFSRIFARKGAKSGKSEGNEKRKKGRRSSSNESSDSSDDNEHEMRISNAPNQKVCTSHSFTRSTVGSLVREERHSHTYRLTGDGLLPQFTPDHSSLEMETTMARCEALNSSVPHIAHSEREISVRASAPLPRHYSEVGEPRCTVASWKESSEEPGEIEYERDADGNMIGVRSMVSHTKHCVHKHNYTTVQGMGQIHSESMSPSDGEMTGMIDNWTRSVEYSNEGMGKDMGSDDMGELVSSKCIQSGNGREIEILTYKRMGINGMEQHLEYRVTIHSDAPIDHDAELSAAILEATAVNPNYHVEKIEVRQESTH</sequence>
<dbReference type="PANTHER" id="PTHR23280:SF27">
    <property type="entry name" value="TYROSINE-PROTEIN PHOSPHATASE NON-RECEPTOR TYPE"/>
    <property type="match status" value="1"/>
</dbReference>
<feature type="compositionally biased region" description="Basic and acidic residues" evidence="1">
    <location>
        <begin position="3187"/>
        <end position="3200"/>
    </location>
</feature>
<feature type="compositionally biased region" description="Basic and acidic residues" evidence="1">
    <location>
        <begin position="3770"/>
        <end position="3787"/>
    </location>
</feature>
<feature type="compositionally biased region" description="Basic and acidic residues" evidence="1">
    <location>
        <begin position="2570"/>
        <end position="2586"/>
    </location>
</feature>
<gene>
    <name evidence="2" type="primary">WBGene00100977</name>
</gene>
<proteinExistence type="predicted"/>
<feature type="compositionally biased region" description="Basic and acidic residues" evidence="1">
    <location>
        <begin position="3565"/>
        <end position="3578"/>
    </location>
</feature>
<feature type="compositionally biased region" description="Basic and acidic residues" evidence="1">
    <location>
        <begin position="1079"/>
        <end position="1096"/>
    </location>
</feature>
<feature type="compositionally biased region" description="Basic and acidic residues" evidence="1">
    <location>
        <begin position="5754"/>
        <end position="5771"/>
    </location>
</feature>
<feature type="compositionally biased region" description="Basic and acidic residues" evidence="1">
    <location>
        <begin position="4362"/>
        <end position="4379"/>
    </location>
</feature>
<feature type="compositionally biased region" description="Basic and acidic residues" evidence="1">
    <location>
        <begin position="969"/>
        <end position="988"/>
    </location>
</feature>
<feature type="compositionally biased region" description="Basic and acidic residues" evidence="1">
    <location>
        <begin position="7042"/>
        <end position="7061"/>
    </location>
</feature>
<reference evidence="2" key="2">
    <citation type="submission" date="2022-06" db="UniProtKB">
        <authorList>
            <consortium name="EnsemblMetazoa"/>
        </authorList>
    </citation>
    <scope>IDENTIFICATION</scope>
    <source>
        <strain evidence="2">PS312</strain>
    </source>
</reference>
<feature type="compositionally biased region" description="Basic and acidic residues" evidence="1">
    <location>
        <begin position="3334"/>
        <end position="3347"/>
    </location>
</feature>
<feature type="compositionally biased region" description="Basic and acidic residues" evidence="1">
    <location>
        <begin position="6753"/>
        <end position="6769"/>
    </location>
</feature>
<feature type="compositionally biased region" description="Basic and acidic residues" evidence="1">
    <location>
        <begin position="3438"/>
        <end position="3455"/>
    </location>
</feature>
<dbReference type="Pfam" id="PF09379">
    <property type="entry name" value="FERM_N"/>
    <property type="match status" value="1"/>
</dbReference>
<feature type="region of interest" description="Disordered" evidence="1">
    <location>
        <begin position="2809"/>
        <end position="3034"/>
    </location>
</feature>
<dbReference type="FunFam" id="2.30.29.30:FF:000002">
    <property type="entry name" value="Band 4.1-like protein 5 isoform 1"/>
    <property type="match status" value="1"/>
</dbReference>
<evidence type="ECO:0000313" key="2">
    <source>
        <dbReference type="EnsemblMetazoa" id="PPA11423.1"/>
    </source>
</evidence>
<feature type="compositionally biased region" description="Basic and acidic residues" evidence="1">
    <location>
        <begin position="3418"/>
        <end position="3431"/>
    </location>
</feature>
<feature type="compositionally biased region" description="Basic and acidic residues" evidence="1">
    <location>
        <begin position="4662"/>
        <end position="4678"/>
    </location>
</feature>
<feature type="compositionally biased region" description="Basic and acidic residues" evidence="1">
    <location>
        <begin position="5650"/>
        <end position="5663"/>
    </location>
</feature>
<dbReference type="Pfam" id="PF09380">
    <property type="entry name" value="FERM_C"/>
    <property type="match status" value="1"/>
</dbReference>
<dbReference type="SUPFAM" id="SSF50729">
    <property type="entry name" value="PH domain-like"/>
    <property type="match status" value="1"/>
</dbReference>
<dbReference type="Gene3D" id="2.30.29.30">
    <property type="entry name" value="Pleckstrin-homology domain (PH domain)/Phosphotyrosine-binding domain (PTB)"/>
    <property type="match status" value="1"/>
</dbReference>
<feature type="compositionally biased region" description="Basic and acidic residues" evidence="1">
    <location>
        <begin position="1148"/>
        <end position="1164"/>
    </location>
</feature>
<feature type="compositionally biased region" description="Basic and acidic residues" evidence="1">
    <location>
        <begin position="6895"/>
        <end position="6908"/>
    </location>
</feature>
<feature type="compositionally biased region" description="Basic and acidic residues" evidence="1">
    <location>
        <begin position="3649"/>
        <end position="3662"/>
    </location>
</feature>
<feature type="compositionally biased region" description="Basic and acidic residues" evidence="1">
    <location>
        <begin position="4720"/>
        <end position="4739"/>
    </location>
</feature>
<feature type="compositionally biased region" description="Basic and acidic residues" evidence="1">
    <location>
        <begin position="5272"/>
        <end position="5285"/>
    </location>
</feature>
<dbReference type="InterPro" id="IPR029071">
    <property type="entry name" value="Ubiquitin-like_domsf"/>
</dbReference>
<dbReference type="SUPFAM" id="SSF54236">
    <property type="entry name" value="Ubiquitin-like"/>
    <property type="match status" value="1"/>
</dbReference>
<feature type="compositionally biased region" description="Basic and acidic residues" evidence="1">
    <location>
        <begin position="2809"/>
        <end position="2818"/>
    </location>
</feature>
<feature type="compositionally biased region" description="Basic and acidic residues" evidence="1">
    <location>
        <begin position="1680"/>
        <end position="1699"/>
    </location>
</feature>
<dbReference type="OrthoDB" id="6589456at2759"/>
<feature type="compositionally biased region" description="Basic and acidic residues" evidence="1">
    <location>
        <begin position="2244"/>
        <end position="2257"/>
    </location>
</feature>
<feature type="compositionally biased region" description="Basic and acidic residues" evidence="1">
    <location>
        <begin position="6453"/>
        <end position="6470"/>
    </location>
</feature>
<feature type="compositionally biased region" description="Basic and acidic residues" evidence="1">
    <location>
        <begin position="6092"/>
        <end position="6109"/>
    </location>
</feature>
<feature type="compositionally biased region" description="Basic and acidic residues" evidence="1">
    <location>
        <begin position="7221"/>
        <end position="7237"/>
    </location>
</feature>
<feature type="compositionally biased region" description="Basic and acidic residues" evidence="1">
    <location>
        <begin position="4258"/>
        <end position="4271"/>
    </location>
</feature>
<feature type="compositionally biased region" description="Basic and acidic residues" evidence="1">
    <location>
        <begin position="2860"/>
        <end position="2879"/>
    </location>
</feature>
<feature type="compositionally biased region" description="Basic and acidic residues" evidence="1">
    <location>
        <begin position="5881"/>
        <end position="5900"/>
    </location>
</feature>
<feature type="compositionally biased region" description="Basic and acidic residues" evidence="1">
    <location>
        <begin position="4027"/>
        <end position="4040"/>
    </location>
</feature>
<feature type="compositionally biased region" description="Basic and acidic residues" evidence="1">
    <location>
        <begin position="2007"/>
        <end position="2020"/>
    </location>
</feature>
<feature type="compositionally biased region" description="Basic and acidic residues" evidence="1">
    <location>
        <begin position="2103"/>
        <end position="2112"/>
    </location>
</feature>
<feature type="compositionally biased region" description="Basic and acidic residues" evidence="1">
    <location>
        <begin position="7152"/>
        <end position="7169"/>
    </location>
</feature>
<feature type="compositionally biased region" description="Basic and acidic residues" evidence="1">
    <location>
        <begin position="5061"/>
        <end position="5078"/>
    </location>
</feature>
<feature type="compositionally biased region" description="Basic and acidic residues" evidence="1">
    <location>
        <begin position="4957"/>
        <end position="4970"/>
    </location>
</feature>
<feature type="compositionally biased region" description="Basic and acidic residues" evidence="1">
    <location>
        <begin position="1443"/>
        <end position="1462"/>
    </location>
</feature>
<feature type="compositionally biased region" description="Basic and acidic residues" evidence="1">
    <location>
        <begin position="1629"/>
        <end position="1638"/>
    </location>
</feature>
<dbReference type="SMART" id="SM01196">
    <property type="entry name" value="FERM_C"/>
    <property type="match status" value="1"/>
</dbReference>
<feature type="compositionally biased region" description="Basic and acidic residues" evidence="1">
    <location>
        <begin position="5292"/>
        <end position="5309"/>
    </location>
</feature>
<dbReference type="EnsemblMetazoa" id="PPA11423.1">
    <property type="protein sequence ID" value="PPA11423.1"/>
    <property type="gene ID" value="WBGene00100977"/>
</dbReference>
<feature type="compositionally biased region" description="Basic and acidic residues" evidence="1">
    <location>
        <begin position="1206"/>
        <end position="1225"/>
    </location>
</feature>
<feature type="compositionally biased region" description="Basic and acidic residues" evidence="1">
    <location>
        <begin position="4830"/>
        <end position="4847"/>
    </location>
</feature>
<dbReference type="Gene3D" id="1.20.80.10">
    <property type="match status" value="1"/>
</dbReference>
<feature type="compositionally biased region" description="Basic and acidic residues" evidence="1">
    <location>
        <begin position="3969"/>
        <end position="3985"/>
    </location>
</feature>
<feature type="compositionally biased region" description="Basic and acidic residues" evidence="1">
    <location>
        <begin position="2834"/>
        <end position="2851"/>
    </location>
</feature>
<feature type="compositionally biased region" description="Basic and acidic residues" evidence="1">
    <location>
        <begin position="706"/>
        <end position="723"/>
    </location>
</feature>
<feature type="compositionally biased region" description="Basic and acidic residues" evidence="1">
    <location>
        <begin position="3308"/>
        <end position="3325"/>
    </location>
</feature>
<feature type="compositionally biased region" description="Basic and acidic residues" evidence="1">
    <location>
        <begin position="5162"/>
        <end position="5179"/>
    </location>
</feature>
<feature type="region of interest" description="Disordered" evidence="1">
    <location>
        <begin position="4906"/>
        <end position="5586"/>
    </location>
</feature>
<feature type="compositionally biased region" description="Basic and acidic residues" evidence="1">
    <location>
        <begin position="2628"/>
        <end position="2647"/>
    </location>
</feature>
<feature type="compositionally biased region" description="Basic and acidic residues" evidence="1">
    <location>
        <begin position="7132"/>
        <end position="7145"/>
    </location>
</feature>
<feature type="compositionally biased region" description="Basic and acidic residues" evidence="1">
    <location>
        <begin position="5393"/>
        <end position="5410"/>
    </location>
</feature>
<feature type="compositionally biased region" description="Basic and acidic residues" evidence="1">
    <location>
        <begin position="732"/>
        <end position="751"/>
    </location>
</feature>
<feature type="compositionally biased region" description="Basic and acidic residues" evidence="1">
    <location>
        <begin position="358"/>
        <end position="379"/>
    </location>
</feature>
<accession>A0A8R1YBB0</accession>
<dbReference type="InterPro" id="IPR019748">
    <property type="entry name" value="FERM_central"/>
</dbReference>
<feature type="region of interest" description="Disordered" evidence="1">
    <location>
        <begin position="2103"/>
        <end position="2733"/>
    </location>
</feature>
<feature type="compositionally biased region" description="Basic and acidic residues" evidence="1">
    <location>
        <begin position="5823"/>
        <end position="5839"/>
    </location>
</feature>
<feature type="compositionally biased region" description="Basic and acidic residues" evidence="1">
    <location>
        <begin position="6811"/>
        <end position="6824"/>
    </location>
</feature>
<feature type="compositionally biased region" description="Basic and acidic residues" evidence="1">
    <location>
        <begin position="3880"/>
        <end position="3893"/>
    </location>
</feature>
<dbReference type="InterPro" id="IPR035963">
    <property type="entry name" value="FERM_2"/>
</dbReference>
<dbReference type="SUPFAM" id="SSF47031">
    <property type="entry name" value="Second domain of FERM"/>
    <property type="match status" value="1"/>
</dbReference>
<feature type="compositionally biased region" description="Basic and acidic residues" evidence="1">
    <location>
        <begin position="2970"/>
        <end position="2987"/>
    </location>
</feature>
<evidence type="ECO:0000256" key="1">
    <source>
        <dbReference type="SAM" id="MobiDB-lite"/>
    </source>
</evidence>
<dbReference type="InterPro" id="IPR000299">
    <property type="entry name" value="FERM_domain"/>
</dbReference>
<dbReference type="GO" id="GO:0005856">
    <property type="term" value="C:cytoskeleton"/>
    <property type="evidence" value="ECO:0000318"/>
    <property type="project" value="GO_Central"/>
</dbReference>
<feature type="compositionally biased region" description="Basic and acidic residues" evidence="1">
    <location>
        <begin position="3796"/>
        <end position="3809"/>
    </location>
</feature>
<feature type="compositionally biased region" description="Basic and acidic residues" evidence="1">
    <location>
        <begin position="6118"/>
        <end position="6131"/>
    </location>
</feature>
<feature type="compositionally biased region" description="Basic and acidic residues" evidence="1">
    <location>
        <begin position="5734"/>
        <end position="5747"/>
    </location>
</feature>
<feature type="compositionally biased region" description="Basic and acidic residues" evidence="1">
    <location>
        <begin position="5361"/>
        <end position="5377"/>
    </location>
</feature>
<feature type="compositionally biased region" description="Basic and acidic residues" evidence="1">
    <location>
        <begin position="1917"/>
        <end position="1936"/>
    </location>
</feature>
<feature type="compositionally biased region" description="Basic and acidic residues" evidence="1">
    <location>
        <begin position="7369"/>
        <end position="7382"/>
    </location>
</feature>
<dbReference type="PANTHER" id="PTHR23280">
    <property type="entry name" value="4.1 G PROTEIN"/>
    <property type="match status" value="1"/>
</dbReference>
<keyword evidence="3" id="KW-1185">Reference proteome</keyword>
<feature type="compositionally biased region" description="Basic and acidic residues" evidence="1">
    <location>
        <begin position="4131"/>
        <end position="4148"/>
    </location>
</feature>
<feature type="compositionally biased region" description="Basic and acidic residues" evidence="1">
    <location>
        <begin position="6522"/>
        <end position="6538"/>
    </location>
</feature>